<dbReference type="EMBL" id="SMKI01000226">
    <property type="protein sequence ID" value="TDC72850.1"/>
    <property type="molecule type" value="Genomic_DNA"/>
</dbReference>
<evidence type="ECO:0000256" key="1">
    <source>
        <dbReference type="SAM" id="SignalP"/>
    </source>
</evidence>
<dbReference type="AlphaFoldDB" id="A0A4R4T762"/>
<comment type="caution">
    <text evidence="2">The sequence shown here is derived from an EMBL/GenBank/DDBJ whole genome shotgun (WGS) entry which is preliminary data.</text>
</comment>
<gene>
    <name evidence="2" type="ORF">E1283_20715</name>
</gene>
<feature type="signal peptide" evidence="1">
    <location>
        <begin position="1"/>
        <end position="24"/>
    </location>
</feature>
<organism evidence="2 3">
    <name type="scientific">Streptomyces hainanensis</name>
    <dbReference type="NCBI Taxonomy" id="402648"/>
    <lineage>
        <taxon>Bacteria</taxon>
        <taxon>Bacillati</taxon>
        <taxon>Actinomycetota</taxon>
        <taxon>Actinomycetes</taxon>
        <taxon>Kitasatosporales</taxon>
        <taxon>Streptomycetaceae</taxon>
        <taxon>Streptomyces</taxon>
    </lineage>
</organism>
<name>A0A4R4T762_9ACTN</name>
<protein>
    <submittedName>
        <fullName evidence="2">Uncharacterized protein</fullName>
    </submittedName>
</protein>
<evidence type="ECO:0000313" key="2">
    <source>
        <dbReference type="EMBL" id="TDC72850.1"/>
    </source>
</evidence>
<dbReference type="Proteomes" id="UP000295345">
    <property type="component" value="Unassembled WGS sequence"/>
</dbReference>
<keyword evidence="3" id="KW-1185">Reference proteome</keyword>
<feature type="chain" id="PRO_5039597486" evidence="1">
    <location>
        <begin position="25"/>
        <end position="92"/>
    </location>
</feature>
<evidence type="ECO:0000313" key="3">
    <source>
        <dbReference type="Proteomes" id="UP000295345"/>
    </source>
</evidence>
<dbReference type="RefSeq" id="WP_132819603.1">
    <property type="nucleotide sequence ID" value="NZ_SMKI01000226.1"/>
</dbReference>
<accession>A0A4R4T762</accession>
<sequence>MRKRLGLLSGALVLSLAAAGTATAASPATRAAAASETAQVQPAALVRVYVGYGSIWQCAATGWQYVASGQAVDFDCVGYAPYMAMLYIYVYV</sequence>
<reference evidence="2 3" key="1">
    <citation type="submission" date="2019-03" db="EMBL/GenBank/DDBJ databases">
        <title>Draft genome sequences of novel Actinobacteria.</title>
        <authorList>
            <person name="Sahin N."/>
            <person name="Ay H."/>
            <person name="Saygin H."/>
        </authorList>
    </citation>
    <scope>NUCLEOTIDE SEQUENCE [LARGE SCALE GENOMIC DNA]</scope>
    <source>
        <strain evidence="2 3">DSM 41900</strain>
    </source>
</reference>
<keyword evidence="1" id="KW-0732">Signal</keyword>
<proteinExistence type="predicted"/>